<evidence type="ECO:0000259" key="4">
    <source>
        <dbReference type="PROSITE" id="PS50977"/>
    </source>
</evidence>
<dbReference type="PANTHER" id="PTHR30055">
    <property type="entry name" value="HTH-TYPE TRANSCRIPTIONAL REGULATOR RUTR"/>
    <property type="match status" value="1"/>
</dbReference>
<protein>
    <submittedName>
        <fullName evidence="5">TetR family transcriptional regulator</fullName>
    </submittedName>
</protein>
<evidence type="ECO:0000256" key="2">
    <source>
        <dbReference type="PROSITE-ProRule" id="PRU00335"/>
    </source>
</evidence>
<dbReference type="Proteomes" id="UP000255265">
    <property type="component" value="Unassembled WGS sequence"/>
</dbReference>
<feature type="compositionally biased region" description="Low complexity" evidence="3">
    <location>
        <begin position="210"/>
        <end position="227"/>
    </location>
</feature>
<dbReference type="EMBL" id="QQAV01000001">
    <property type="protein sequence ID" value="RDI28971.1"/>
    <property type="molecule type" value="Genomic_DNA"/>
</dbReference>
<evidence type="ECO:0000256" key="3">
    <source>
        <dbReference type="SAM" id="MobiDB-lite"/>
    </source>
</evidence>
<dbReference type="PRINTS" id="PR00455">
    <property type="entry name" value="HTHTETR"/>
</dbReference>
<accession>A0A370FQ21</accession>
<dbReference type="SUPFAM" id="SSF46689">
    <property type="entry name" value="Homeodomain-like"/>
    <property type="match status" value="1"/>
</dbReference>
<name>A0A370FQ21_9BURK</name>
<organism evidence="5 6">
    <name type="scientific">Pseudacidovorax intermedius</name>
    <dbReference type="NCBI Taxonomy" id="433924"/>
    <lineage>
        <taxon>Bacteria</taxon>
        <taxon>Pseudomonadati</taxon>
        <taxon>Pseudomonadota</taxon>
        <taxon>Betaproteobacteria</taxon>
        <taxon>Burkholderiales</taxon>
        <taxon>Comamonadaceae</taxon>
        <taxon>Pseudacidovorax</taxon>
    </lineage>
</organism>
<dbReference type="GO" id="GO:0000976">
    <property type="term" value="F:transcription cis-regulatory region binding"/>
    <property type="evidence" value="ECO:0007669"/>
    <property type="project" value="TreeGrafter"/>
</dbReference>
<sequence>MPPRKPPRAVVRRAPRQQRAHDTVAIILEAAQQILRAHGLPGFNTNRIAERAGVSVGSLYGYFPNKQSILLALARRLLAEDREAFLAALAAADEATVDPIRRLVRVLLARHAHDAPVRRVLLGVYMGAGLAGDDAHHIAQLTEAVASHPQGPRAARALAPIQLFVIARAVLGVARALTDARDGPALPMQAVEDEAVKLVNAYLLAATPSDAGGNAAANSVNSASSSARMPSSP</sequence>
<dbReference type="GO" id="GO:0003700">
    <property type="term" value="F:DNA-binding transcription factor activity"/>
    <property type="evidence" value="ECO:0007669"/>
    <property type="project" value="TreeGrafter"/>
</dbReference>
<proteinExistence type="predicted"/>
<dbReference type="PANTHER" id="PTHR30055:SF226">
    <property type="entry name" value="HTH-TYPE TRANSCRIPTIONAL REGULATOR PKSA"/>
    <property type="match status" value="1"/>
</dbReference>
<dbReference type="InterPro" id="IPR001647">
    <property type="entry name" value="HTH_TetR"/>
</dbReference>
<comment type="caution">
    <text evidence="5">The sequence shown here is derived from an EMBL/GenBank/DDBJ whole genome shotgun (WGS) entry which is preliminary data.</text>
</comment>
<dbReference type="Pfam" id="PF00440">
    <property type="entry name" value="TetR_N"/>
    <property type="match status" value="1"/>
</dbReference>
<evidence type="ECO:0000313" key="6">
    <source>
        <dbReference type="Proteomes" id="UP000255265"/>
    </source>
</evidence>
<dbReference type="AlphaFoldDB" id="A0A370FQ21"/>
<evidence type="ECO:0000256" key="1">
    <source>
        <dbReference type="ARBA" id="ARBA00023125"/>
    </source>
</evidence>
<keyword evidence="1 2" id="KW-0238">DNA-binding</keyword>
<feature type="domain" description="HTH tetR-type" evidence="4">
    <location>
        <begin position="21"/>
        <end position="81"/>
    </location>
</feature>
<dbReference type="InterPro" id="IPR050109">
    <property type="entry name" value="HTH-type_TetR-like_transc_reg"/>
</dbReference>
<dbReference type="Gene3D" id="1.10.357.10">
    <property type="entry name" value="Tetracycline Repressor, domain 2"/>
    <property type="match status" value="1"/>
</dbReference>
<evidence type="ECO:0000313" key="5">
    <source>
        <dbReference type="EMBL" id="RDI28971.1"/>
    </source>
</evidence>
<feature type="DNA-binding region" description="H-T-H motif" evidence="2">
    <location>
        <begin position="44"/>
        <end position="63"/>
    </location>
</feature>
<feature type="region of interest" description="Disordered" evidence="3">
    <location>
        <begin position="210"/>
        <end position="233"/>
    </location>
</feature>
<keyword evidence="6" id="KW-1185">Reference proteome</keyword>
<reference evidence="5 6" key="1">
    <citation type="submission" date="2018-07" db="EMBL/GenBank/DDBJ databases">
        <title>Genomic Encyclopedia of Type Strains, Phase IV (KMG-IV): sequencing the most valuable type-strain genomes for metagenomic binning, comparative biology and taxonomic classification.</title>
        <authorList>
            <person name="Goeker M."/>
        </authorList>
    </citation>
    <scope>NUCLEOTIDE SEQUENCE [LARGE SCALE GENOMIC DNA]</scope>
    <source>
        <strain evidence="5 6">DSM 21352</strain>
    </source>
</reference>
<gene>
    <name evidence="5" type="ORF">DFR41_101727</name>
</gene>
<dbReference type="OrthoDB" id="9816320at2"/>
<dbReference type="PROSITE" id="PS50977">
    <property type="entry name" value="HTH_TETR_2"/>
    <property type="match status" value="1"/>
</dbReference>
<dbReference type="InterPro" id="IPR009057">
    <property type="entry name" value="Homeodomain-like_sf"/>
</dbReference>